<dbReference type="PANTHER" id="PTHR12110:SF53">
    <property type="entry name" value="BLR5974 PROTEIN"/>
    <property type="match status" value="1"/>
</dbReference>
<dbReference type="RefSeq" id="WP_251910129.1">
    <property type="nucleotide sequence ID" value="NZ_JAMRXG010000002.1"/>
</dbReference>
<keyword evidence="3" id="KW-1185">Reference proteome</keyword>
<evidence type="ECO:0000259" key="1">
    <source>
        <dbReference type="Pfam" id="PF01261"/>
    </source>
</evidence>
<dbReference type="GO" id="GO:0016853">
    <property type="term" value="F:isomerase activity"/>
    <property type="evidence" value="ECO:0007669"/>
    <property type="project" value="UniProtKB-KW"/>
</dbReference>
<proteinExistence type="predicted"/>
<dbReference type="InterPro" id="IPR013022">
    <property type="entry name" value="Xyl_isomerase-like_TIM-brl"/>
</dbReference>
<protein>
    <submittedName>
        <fullName evidence="2">Sugar phosphate isomerase/epimerase</fullName>
    </submittedName>
</protein>
<evidence type="ECO:0000313" key="2">
    <source>
        <dbReference type="EMBL" id="MCM6773149.1"/>
    </source>
</evidence>
<accession>A0A9X2E3B9</accession>
<gene>
    <name evidence="2" type="ORF">NDR86_06660</name>
</gene>
<evidence type="ECO:0000313" key="3">
    <source>
        <dbReference type="Proteomes" id="UP001139157"/>
    </source>
</evidence>
<dbReference type="AlphaFoldDB" id="A0A9X2E3B9"/>
<keyword evidence="2" id="KW-0413">Isomerase</keyword>
<dbReference type="EMBL" id="JAMRXG010000002">
    <property type="protein sequence ID" value="MCM6773149.1"/>
    <property type="molecule type" value="Genomic_DNA"/>
</dbReference>
<dbReference type="PANTHER" id="PTHR12110">
    <property type="entry name" value="HYDROXYPYRUVATE ISOMERASE"/>
    <property type="match status" value="1"/>
</dbReference>
<sequence length="290" mass="31496">MPHSDRLTRPAVRRAGIGDEAHAELGQQIAAVRALGWNRLELRSVDGTAVADLDDGRFARAAEQLADSGVEVVCLDSRIGNWGRPVTGPLAEDVAEVEILARRAVALGCTRIRVMSYPNDGLSEQDWRAEVLHRLAELAKVAADHGVVLLHENCAGWAGTDPRRAIDLLDSIDSPALRLLFDTGNGPAHGYSDYDYLAPLVDLVDHVHIKDAIATDAGVRYVRPGQGRCRVADGVRLLLAHGYSGVFSIEPHLTLRPHESMTELTDISEFVDYGRHFDALLADIVDGPTP</sequence>
<dbReference type="InterPro" id="IPR036237">
    <property type="entry name" value="Xyl_isomerase-like_sf"/>
</dbReference>
<dbReference type="Gene3D" id="3.20.20.150">
    <property type="entry name" value="Divalent-metal-dependent TIM barrel enzymes"/>
    <property type="match status" value="1"/>
</dbReference>
<reference evidence="2" key="1">
    <citation type="submission" date="2022-06" db="EMBL/GenBank/DDBJ databases">
        <title>Novel species in genus nocardia.</title>
        <authorList>
            <person name="Li F."/>
        </authorList>
    </citation>
    <scope>NUCLEOTIDE SEQUENCE</scope>
    <source>
        <strain evidence="2">CDC141</strain>
    </source>
</reference>
<dbReference type="InterPro" id="IPR050312">
    <property type="entry name" value="IolE/XylAMocC-like"/>
</dbReference>
<dbReference type="Proteomes" id="UP001139157">
    <property type="component" value="Unassembled WGS sequence"/>
</dbReference>
<dbReference type="SUPFAM" id="SSF51658">
    <property type="entry name" value="Xylose isomerase-like"/>
    <property type="match status" value="1"/>
</dbReference>
<feature type="domain" description="Xylose isomerase-like TIM barrel" evidence="1">
    <location>
        <begin position="29"/>
        <end position="252"/>
    </location>
</feature>
<organism evidence="2 3">
    <name type="scientific">Nocardia pulmonis</name>
    <dbReference type="NCBI Taxonomy" id="2951408"/>
    <lineage>
        <taxon>Bacteria</taxon>
        <taxon>Bacillati</taxon>
        <taxon>Actinomycetota</taxon>
        <taxon>Actinomycetes</taxon>
        <taxon>Mycobacteriales</taxon>
        <taxon>Nocardiaceae</taxon>
        <taxon>Nocardia</taxon>
    </lineage>
</organism>
<name>A0A9X2E3B9_9NOCA</name>
<dbReference type="Pfam" id="PF01261">
    <property type="entry name" value="AP_endonuc_2"/>
    <property type="match status" value="1"/>
</dbReference>
<comment type="caution">
    <text evidence="2">The sequence shown here is derived from an EMBL/GenBank/DDBJ whole genome shotgun (WGS) entry which is preliminary data.</text>
</comment>